<evidence type="ECO:0000256" key="1">
    <source>
        <dbReference type="SAM" id="Phobius"/>
    </source>
</evidence>
<reference evidence="2" key="1">
    <citation type="submission" date="2015-07" db="EMBL/GenBank/DDBJ databases">
        <title>MeaNS - Measles Nucleotide Surveillance Program.</title>
        <authorList>
            <person name="Tran T."/>
            <person name="Druce J."/>
        </authorList>
    </citation>
    <scope>NUCLEOTIDE SEQUENCE</scope>
    <source>
        <strain evidence="2">UCB-OBI-ISO-001</strain>
        <tissue evidence="2">Gonad</tissue>
    </source>
</reference>
<keyword evidence="1" id="KW-1133">Transmembrane helix</keyword>
<accession>A0A0L8H0X7</accession>
<proteinExistence type="predicted"/>
<sequence length="75" mass="8831">MILPLLLTSDKFMCKYILFSTVNLASVFVILKWRALFFPSAKFHNRILKQLTLTVNSDQSPKAFINICEQEWHRN</sequence>
<dbReference type="AlphaFoldDB" id="A0A0L8H0X7"/>
<organism evidence="2">
    <name type="scientific">Octopus bimaculoides</name>
    <name type="common">California two-spotted octopus</name>
    <dbReference type="NCBI Taxonomy" id="37653"/>
    <lineage>
        <taxon>Eukaryota</taxon>
        <taxon>Metazoa</taxon>
        <taxon>Spiralia</taxon>
        <taxon>Lophotrochozoa</taxon>
        <taxon>Mollusca</taxon>
        <taxon>Cephalopoda</taxon>
        <taxon>Coleoidea</taxon>
        <taxon>Octopodiformes</taxon>
        <taxon>Octopoda</taxon>
        <taxon>Incirrata</taxon>
        <taxon>Octopodidae</taxon>
        <taxon>Octopus</taxon>
    </lineage>
</organism>
<dbReference type="EMBL" id="KQ419758">
    <property type="protein sequence ID" value="KOF82455.1"/>
    <property type="molecule type" value="Genomic_DNA"/>
</dbReference>
<name>A0A0L8H0X7_OCTBM</name>
<gene>
    <name evidence="2" type="ORF">OCBIM_22025279mg</name>
</gene>
<evidence type="ECO:0000313" key="2">
    <source>
        <dbReference type="EMBL" id="KOF82455.1"/>
    </source>
</evidence>
<keyword evidence="1" id="KW-0472">Membrane</keyword>
<keyword evidence="1" id="KW-0812">Transmembrane</keyword>
<protein>
    <submittedName>
        <fullName evidence="2">Uncharacterized protein</fullName>
    </submittedName>
</protein>
<feature type="transmembrane region" description="Helical" evidence="1">
    <location>
        <begin position="16"/>
        <end position="37"/>
    </location>
</feature>